<reference evidence="2 3" key="1">
    <citation type="submission" date="2016-06" db="EMBL/GenBank/DDBJ databases">
        <authorList>
            <consortium name="Pathogen Informatics"/>
        </authorList>
    </citation>
    <scope>NUCLEOTIDE SEQUENCE [LARGE SCALE GENOMIC DNA]</scope>
</reference>
<dbReference type="AlphaFoldDB" id="A0A1D3JMW7"/>
<evidence type="ECO:0000313" key="2">
    <source>
        <dbReference type="EMBL" id="SBT88030.1"/>
    </source>
</evidence>
<dbReference type="KEGG" id="pmal:PMUG01_07049400"/>
<feature type="transmembrane region" description="Helical" evidence="1">
    <location>
        <begin position="189"/>
        <end position="211"/>
    </location>
</feature>
<name>A0A1D3JMW7_PLAMA</name>
<gene>
    <name evidence="2" type="primary">PmUG01_07049400</name>
    <name evidence="2" type="ORF">PMUG01_07049400</name>
</gene>
<organism evidence="2 3">
    <name type="scientific">Plasmodium malariae</name>
    <dbReference type="NCBI Taxonomy" id="5858"/>
    <lineage>
        <taxon>Eukaryota</taxon>
        <taxon>Sar</taxon>
        <taxon>Alveolata</taxon>
        <taxon>Apicomplexa</taxon>
        <taxon>Aconoidasida</taxon>
        <taxon>Haemosporida</taxon>
        <taxon>Plasmodiidae</taxon>
        <taxon>Plasmodium</taxon>
        <taxon>Plasmodium (Plasmodium)</taxon>
    </lineage>
</organism>
<evidence type="ECO:0008006" key="4">
    <source>
        <dbReference type="Google" id="ProtNLM"/>
    </source>
</evidence>
<dbReference type="Pfam" id="PF12420">
    <property type="entry name" value="DUF3671"/>
    <property type="match status" value="1"/>
</dbReference>
<accession>A0A1D3JMW7</accession>
<keyword evidence="1" id="KW-0472">Membrane</keyword>
<evidence type="ECO:0000313" key="3">
    <source>
        <dbReference type="Proteomes" id="UP000219813"/>
    </source>
</evidence>
<dbReference type="GeneID" id="39868055"/>
<dbReference type="VEuPathDB" id="PlasmoDB:PmUG01_07049400"/>
<keyword evidence="1" id="KW-1133">Transmembrane helix</keyword>
<evidence type="ECO:0000256" key="1">
    <source>
        <dbReference type="SAM" id="Phobius"/>
    </source>
</evidence>
<feature type="transmembrane region" description="Helical" evidence="1">
    <location>
        <begin position="6"/>
        <end position="27"/>
    </location>
</feature>
<dbReference type="Proteomes" id="UP000219813">
    <property type="component" value="Chromosome 7"/>
</dbReference>
<proteinExistence type="predicted"/>
<keyword evidence="1" id="KW-0812">Transmembrane</keyword>
<feature type="transmembrane region" description="Helical" evidence="1">
    <location>
        <begin position="154"/>
        <end position="174"/>
    </location>
</feature>
<keyword evidence="3" id="KW-1185">Reference proteome</keyword>
<dbReference type="RefSeq" id="XP_028860956.1">
    <property type="nucleotide sequence ID" value="XM_029004249.1"/>
</dbReference>
<dbReference type="EMBL" id="LT594628">
    <property type="protein sequence ID" value="SBT88030.1"/>
    <property type="molecule type" value="Genomic_DNA"/>
</dbReference>
<dbReference type="InterPro" id="IPR022139">
    <property type="entry name" value="Fam-L/Fam-M-like_plasmodium"/>
</dbReference>
<sequence length="236" mass="28415">MLFFFFKILMFTFLVWICLIIHDVSVFNKSVYENYKFDRKLYEKSCRLLAKNKQKKCTYIKWIKEEIPNKIECKKKNLYNNKKEAINKNKQSKEYSLKNAGFHEQYRIDKNVVRTGGNLCFKKSNFDKIYYKNKVRDTANADFKYLRKCMKKKVLDICTLSGFYILLGILLLVLGKCKYIRNIIVLKKLNLLTVLLVIFMFVVILSMFYFYRKFQKYEKLTCVKSDIYNTAYPSLR</sequence>
<protein>
    <recommendedName>
        <fullName evidence="4">Fam-m protein</fullName>
    </recommendedName>
</protein>